<feature type="domain" description="Carrier" evidence="4">
    <location>
        <begin position="610"/>
        <end position="648"/>
    </location>
</feature>
<protein>
    <recommendedName>
        <fullName evidence="8">Carrier domain-containing protein</fullName>
    </recommendedName>
</protein>
<dbReference type="OrthoDB" id="429813at2759"/>
<evidence type="ECO:0000256" key="1">
    <source>
        <dbReference type="ARBA" id="ARBA00022450"/>
    </source>
</evidence>
<accession>A0A1B9GTX1</accession>
<keyword evidence="2" id="KW-0597">Phosphoprotein</keyword>
<dbReference type="SUPFAM" id="SSF47336">
    <property type="entry name" value="ACP-like"/>
    <property type="match status" value="1"/>
</dbReference>
<dbReference type="PROSITE" id="PS00455">
    <property type="entry name" value="AMP_BINDING"/>
    <property type="match status" value="1"/>
</dbReference>
<dbReference type="SUPFAM" id="SSF51735">
    <property type="entry name" value="NAD(P)-binding Rossmann-fold domains"/>
    <property type="match status" value="1"/>
</dbReference>
<dbReference type="Pfam" id="PF23562">
    <property type="entry name" value="AMP-binding_C_3"/>
    <property type="match status" value="1"/>
</dbReference>
<dbReference type="Gene3D" id="3.40.50.12780">
    <property type="entry name" value="N-terminal domain of ligase-like"/>
    <property type="match status" value="1"/>
</dbReference>
<proteinExistence type="predicted"/>
<dbReference type="InterPro" id="IPR036291">
    <property type="entry name" value="NAD(P)-bd_dom_sf"/>
</dbReference>
<keyword evidence="7" id="KW-1185">Reference proteome</keyword>
<dbReference type="SUPFAM" id="SSF56801">
    <property type="entry name" value="Acetyl-CoA synthetase-like"/>
    <property type="match status" value="1"/>
</dbReference>
<dbReference type="Proteomes" id="UP000092666">
    <property type="component" value="Unassembled WGS sequence"/>
</dbReference>
<feature type="domain" description="Thioester reductase (TE)" evidence="5">
    <location>
        <begin position="726"/>
        <end position="969"/>
    </location>
</feature>
<dbReference type="PANTHER" id="PTHR43439">
    <property type="entry name" value="PHENYLACETATE-COENZYME A LIGASE"/>
    <property type="match status" value="1"/>
</dbReference>
<dbReference type="InterPro" id="IPR042099">
    <property type="entry name" value="ANL_N_sf"/>
</dbReference>
<dbReference type="AlphaFoldDB" id="A0A1B9GTX1"/>
<dbReference type="Pfam" id="PF00501">
    <property type="entry name" value="AMP-binding"/>
    <property type="match status" value="1"/>
</dbReference>
<dbReference type="STRING" id="1296120.A0A1B9GTX1"/>
<name>A0A1B9GTX1_9TREE</name>
<evidence type="ECO:0000259" key="5">
    <source>
        <dbReference type="Pfam" id="PF07993"/>
    </source>
</evidence>
<dbReference type="InterPro" id="IPR009081">
    <property type="entry name" value="PP-bd_ACP"/>
</dbReference>
<dbReference type="PANTHER" id="PTHR43439:SF2">
    <property type="entry name" value="ENZYME, PUTATIVE (JCVI)-RELATED"/>
    <property type="match status" value="1"/>
</dbReference>
<keyword evidence="1" id="KW-0596">Phosphopantetheine</keyword>
<dbReference type="EMBL" id="KV700124">
    <property type="protein sequence ID" value="OCF34514.1"/>
    <property type="molecule type" value="Genomic_DNA"/>
</dbReference>
<dbReference type="InterPro" id="IPR000873">
    <property type="entry name" value="AMP-dep_synth/lig_dom"/>
</dbReference>
<reference evidence="6 7" key="1">
    <citation type="submission" date="2013-07" db="EMBL/GenBank/DDBJ databases">
        <title>The Genome Sequence of Cryptococcus heveanensis BCC8398.</title>
        <authorList>
            <consortium name="The Broad Institute Genome Sequencing Platform"/>
            <person name="Cuomo C."/>
            <person name="Litvintseva A."/>
            <person name="Chen Y."/>
            <person name="Heitman J."/>
            <person name="Sun S."/>
            <person name="Springer D."/>
            <person name="Dromer F."/>
            <person name="Young S.K."/>
            <person name="Zeng Q."/>
            <person name="Gargeya S."/>
            <person name="Fitzgerald M."/>
            <person name="Abouelleil A."/>
            <person name="Alvarado L."/>
            <person name="Berlin A.M."/>
            <person name="Chapman S.B."/>
            <person name="Dewar J."/>
            <person name="Goldberg J."/>
            <person name="Griggs A."/>
            <person name="Gujja S."/>
            <person name="Hansen M."/>
            <person name="Howarth C."/>
            <person name="Imamovic A."/>
            <person name="Larimer J."/>
            <person name="McCowan C."/>
            <person name="Murphy C."/>
            <person name="Pearson M."/>
            <person name="Priest M."/>
            <person name="Roberts A."/>
            <person name="Saif S."/>
            <person name="Shea T."/>
            <person name="Sykes S."/>
            <person name="Wortman J."/>
            <person name="Nusbaum C."/>
            <person name="Birren B."/>
        </authorList>
    </citation>
    <scope>NUCLEOTIDE SEQUENCE [LARGE SCALE GENOMIC DNA]</scope>
    <source>
        <strain evidence="6 7">BCC8398</strain>
    </source>
</reference>
<dbReference type="Pfam" id="PF07993">
    <property type="entry name" value="NAD_binding_4"/>
    <property type="match status" value="1"/>
</dbReference>
<evidence type="ECO:0000259" key="4">
    <source>
        <dbReference type="Pfam" id="PF00550"/>
    </source>
</evidence>
<gene>
    <name evidence="6" type="ORF">I316_03555</name>
</gene>
<dbReference type="InterPro" id="IPR051414">
    <property type="entry name" value="Adenylate-forming_Reductase"/>
</dbReference>
<evidence type="ECO:0000313" key="6">
    <source>
        <dbReference type="EMBL" id="OCF34514.1"/>
    </source>
</evidence>
<dbReference type="Gene3D" id="3.40.50.720">
    <property type="entry name" value="NAD(P)-binding Rossmann-like Domain"/>
    <property type="match status" value="1"/>
</dbReference>
<reference evidence="7" key="2">
    <citation type="submission" date="2013-12" db="EMBL/GenBank/DDBJ databases">
        <title>Evolution of pathogenesis and genome organization in the Tremellales.</title>
        <authorList>
            <person name="Cuomo C."/>
            <person name="Litvintseva A."/>
            <person name="Heitman J."/>
            <person name="Chen Y."/>
            <person name="Sun S."/>
            <person name="Springer D."/>
            <person name="Dromer F."/>
            <person name="Young S."/>
            <person name="Zeng Q."/>
            <person name="Chapman S."/>
            <person name="Gujja S."/>
            <person name="Saif S."/>
            <person name="Birren B."/>
        </authorList>
    </citation>
    <scope>NUCLEOTIDE SEQUENCE [LARGE SCALE GENOMIC DNA]</scope>
    <source>
        <strain evidence="7">BCC8398</strain>
    </source>
</reference>
<sequence length="1091" mass="119730">MSISYLVSTAGHAQHQNECHPHHITSILQLIQEGSQELGDEKVVGFTSLSEGGSDGAWTCLRLSFRELLALSGKLVPQLNKDGLEPPTDGKNVVSLLCPTGLDFLLAWIGLMRMGYGVVFIAPQCSPSAVDHLVHTTSSSYLLYHPKYAELAQSAGKLSSRTTSSLALPTYDSYRGSGSTPSAPGCSVVDSTAISHVFHTSGTSGTPKPIPYTHIGSVAPLPRRRIPSYLSRSSGTGEASMLPSESAAFTTTPLFHGGVSDLLRAWMARSMIYFYPTSDTPITAANVVNAVRACDGDVPQLSGMPATTEGSVERQKRFKVTSFLSVPYILTILAEDIDGPAIKLLKDMEFVSTGGAPLDRRIGDLLVNNGVRLVSRLGSSECGFLLSSHRQYETEKDWEWLRNDSPYASAIKFEPVEGEQNKFEMVVTDKWASKTKSNREDGSYASGDLYEPHPTKQHVWRYAGRGDDQSNGEKASPGPFETALRASQFLSDSLVVGSDRPQLGLLLFPRSSLSEITGTQLLDEMKPLLEEANKSSPSFAQISVDMCSIVTDKTKALPKSSKGTVQRGVAYDVFKAEIEKLYEASAGGNEQTLIEERSKEEIARHIQAVISDVAASRLKVDGLKEDTDLFSWGLDSLMATRVRSSMQKVCPSLYRRRREDDSSYFPTRLAQYVYDLQEENVPVINDENSHGLMIDLLRRYGKFEGKPPPSQSSETMRERDAKTLLLTGGTGSLGAFLIDQWLNDSTSQAKIADRRVICLVRATDDVEARQRVLDSLQQRGISPDYSRVECYAADLVEADLGLSAETYQDISERVDAIIHAAWPVHFASSLVSFESNIKGTRNLLDLLSTAKNTQSMFHYCSSLASVLGDPSSNILEEATHDPSSATSIGYSQSKWVTENVCEAASTSERLRGRVHVLRVGQLCGDTKSGHWNEKEGWPLMFRTACTTGTLPKLQERPSFLPVDIAAKAIVDVVEGAKSKSPLVYHIVHPDPIDWSAILDGLTQAGLQFEAVLPRTWLEKVAESLVENEEDPSGQMLNMWRSAYGDDSKVYRHVDVGVTHAKAISSTLRDIKPVDREQLRKMVAAWRKTGFL</sequence>
<dbReference type="InterPro" id="IPR013120">
    <property type="entry name" value="FAR_NAD-bd"/>
</dbReference>
<evidence type="ECO:0000259" key="3">
    <source>
        <dbReference type="Pfam" id="PF00501"/>
    </source>
</evidence>
<evidence type="ECO:0000313" key="7">
    <source>
        <dbReference type="Proteomes" id="UP000092666"/>
    </source>
</evidence>
<evidence type="ECO:0000256" key="2">
    <source>
        <dbReference type="ARBA" id="ARBA00022553"/>
    </source>
</evidence>
<feature type="domain" description="AMP-dependent synthetase/ligase" evidence="3">
    <location>
        <begin position="62"/>
        <end position="280"/>
    </location>
</feature>
<organism evidence="6 7">
    <name type="scientific">Kwoniella heveanensis BCC8398</name>
    <dbReference type="NCBI Taxonomy" id="1296120"/>
    <lineage>
        <taxon>Eukaryota</taxon>
        <taxon>Fungi</taxon>
        <taxon>Dikarya</taxon>
        <taxon>Basidiomycota</taxon>
        <taxon>Agaricomycotina</taxon>
        <taxon>Tremellomycetes</taxon>
        <taxon>Tremellales</taxon>
        <taxon>Cryptococcaceae</taxon>
        <taxon>Kwoniella</taxon>
    </lineage>
</organism>
<dbReference type="InterPro" id="IPR036736">
    <property type="entry name" value="ACP-like_sf"/>
</dbReference>
<dbReference type="Pfam" id="PF00550">
    <property type="entry name" value="PP-binding"/>
    <property type="match status" value="1"/>
</dbReference>
<dbReference type="InterPro" id="IPR020845">
    <property type="entry name" value="AMP-binding_CS"/>
</dbReference>
<evidence type="ECO:0008006" key="8">
    <source>
        <dbReference type="Google" id="ProtNLM"/>
    </source>
</evidence>